<dbReference type="EMBL" id="JBGFUD010023006">
    <property type="protein sequence ID" value="MFH4984898.1"/>
    <property type="molecule type" value="Genomic_DNA"/>
</dbReference>
<evidence type="ECO:0000256" key="1">
    <source>
        <dbReference type="SAM" id="Coils"/>
    </source>
</evidence>
<accession>A0ABD6F3T8</accession>
<proteinExistence type="predicted"/>
<comment type="caution">
    <text evidence="2">The sequence shown here is derived from an EMBL/GenBank/DDBJ whole genome shotgun (WGS) entry which is preliminary data.</text>
</comment>
<gene>
    <name evidence="2" type="ORF">AB6A40_011607</name>
</gene>
<dbReference type="AlphaFoldDB" id="A0ABD6F3T8"/>
<name>A0ABD6F3T8_9BILA</name>
<dbReference type="Proteomes" id="UP001608902">
    <property type="component" value="Unassembled WGS sequence"/>
</dbReference>
<reference evidence="2 3" key="1">
    <citation type="submission" date="2024-08" db="EMBL/GenBank/DDBJ databases">
        <title>Gnathostoma spinigerum genome.</title>
        <authorList>
            <person name="Gonzalez-Bertolin B."/>
            <person name="Monzon S."/>
            <person name="Zaballos A."/>
            <person name="Jimenez P."/>
            <person name="Dekumyoy P."/>
            <person name="Varona S."/>
            <person name="Cuesta I."/>
            <person name="Sumanam S."/>
            <person name="Adisakwattana P."/>
            <person name="Gasser R.B."/>
            <person name="Hernandez-Gonzalez A."/>
            <person name="Young N.D."/>
            <person name="Perteguer M.J."/>
        </authorList>
    </citation>
    <scope>NUCLEOTIDE SEQUENCE [LARGE SCALE GENOMIC DNA]</scope>
    <source>
        <strain evidence="2">AL3</strain>
        <tissue evidence="2">Liver</tissue>
    </source>
</reference>
<protein>
    <submittedName>
        <fullName evidence="2">Uncharacterized protein</fullName>
    </submittedName>
</protein>
<organism evidence="2 3">
    <name type="scientific">Gnathostoma spinigerum</name>
    <dbReference type="NCBI Taxonomy" id="75299"/>
    <lineage>
        <taxon>Eukaryota</taxon>
        <taxon>Metazoa</taxon>
        <taxon>Ecdysozoa</taxon>
        <taxon>Nematoda</taxon>
        <taxon>Chromadorea</taxon>
        <taxon>Rhabditida</taxon>
        <taxon>Spirurina</taxon>
        <taxon>Gnathostomatomorpha</taxon>
        <taxon>Gnathostomatoidea</taxon>
        <taxon>Gnathostomatidae</taxon>
        <taxon>Gnathostoma</taxon>
    </lineage>
</organism>
<feature type="coiled-coil region" evidence="1">
    <location>
        <begin position="1"/>
        <end position="59"/>
    </location>
</feature>
<keyword evidence="3" id="KW-1185">Reference proteome</keyword>
<evidence type="ECO:0000313" key="3">
    <source>
        <dbReference type="Proteomes" id="UP001608902"/>
    </source>
</evidence>
<evidence type="ECO:0000313" key="2">
    <source>
        <dbReference type="EMBL" id="MFH4984898.1"/>
    </source>
</evidence>
<keyword evidence="1" id="KW-0175">Coiled coil</keyword>
<sequence length="70" mass="8348">MKKLQEENDKIKMENLLLRNQSKCKDAMETELADAHKKISELKEEIDKLHLQIDDREIAQRTLEIRLTDK</sequence>